<dbReference type="PANTHER" id="PTHR33966:SF1">
    <property type="entry name" value="PROTEIN ODR-4 HOMOLOG"/>
    <property type="match status" value="1"/>
</dbReference>
<protein>
    <submittedName>
        <fullName evidence="6">Protein odr-4 homolog</fullName>
    </submittedName>
</protein>
<name>A0A699UF13_TANCI</name>
<evidence type="ECO:0000256" key="1">
    <source>
        <dbReference type="ARBA" id="ARBA00004370"/>
    </source>
</evidence>
<reference evidence="6" key="1">
    <citation type="journal article" date="2019" name="Sci. Rep.">
        <title>Draft genome of Tanacetum cinerariifolium, the natural source of mosquito coil.</title>
        <authorList>
            <person name="Yamashiro T."/>
            <person name="Shiraishi A."/>
            <person name="Satake H."/>
            <person name="Nakayama K."/>
        </authorList>
    </citation>
    <scope>NUCLEOTIDE SEQUENCE</scope>
</reference>
<keyword evidence="3" id="KW-0812">Transmembrane</keyword>
<evidence type="ECO:0000256" key="2">
    <source>
        <dbReference type="ARBA" id="ARBA00010131"/>
    </source>
</evidence>
<sequence>MVKTVIGEEHRLNSVEDRLSHSGLNCQVGLVIGKISTNLDKGFVFDLIPTPVNDAGDDATWIVESKDESKKRGGGGGKKV</sequence>
<comment type="similarity">
    <text evidence="2">Belongs to the ODR-4 family.</text>
</comment>
<feature type="non-terminal residue" evidence="6">
    <location>
        <position position="80"/>
    </location>
</feature>
<comment type="subcellular location">
    <subcellularLocation>
        <location evidence="1">Membrane</location>
    </subcellularLocation>
</comment>
<accession>A0A699UF13</accession>
<proteinExistence type="inferred from homology"/>
<evidence type="ECO:0000313" key="6">
    <source>
        <dbReference type="EMBL" id="GFD19838.1"/>
    </source>
</evidence>
<dbReference type="AlphaFoldDB" id="A0A699UF13"/>
<dbReference type="EMBL" id="BKCJ011317671">
    <property type="protein sequence ID" value="GFD19838.1"/>
    <property type="molecule type" value="Genomic_DNA"/>
</dbReference>
<dbReference type="InterPro" id="IPR029454">
    <property type="entry name" value="ODR-4-like"/>
</dbReference>
<dbReference type="GO" id="GO:0016020">
    <property type="term" value="C:membrane"/>
    <property type="evidence" value="ECO:0007669"/>
    <property type="project" value="UniProtKB-SubCell"/>
</dbReference>
<gene>
    <name evidence="6" type="ORF">Tci_891807</name>
</gene>
<dbReference type="GO" id="GO:0012505">
    <property type="term" value="C:endomembrane system"/>
    <property type="evidence" value="ECO:0007669"/>
    <property type="project" value="TreeGrafter"/>
</dbReference>
<dbReference type="PANTHER" id="PTHR33966">
    <property type="entry name" value="PROTEIN ODR-4 HOMOLOG"/>
    <property type="match status" value="1"/>
</dbReference>
<keyword evidence="4" id="KW-1133">Transmembrane helix</keyword>
<evidence type="ECO:0000256" key="5">
    <source>
        <dbReference type="ARBA" id="ARBA00023136"/>
    </source>
</evidence>
<keyword evidence="5" id="KW-0472">Membrane</keyword>
<organism evidence="6">
    <name type="scientific">Tanacetum cinerariifolium</name>
    <name type="common">Dalmatian daisy</name>
    <name type="synonym">Chrysanthemum cinerariifolium</name>
    <dbReference type="NCBI Taxonomy" id="118510"/>
    <lineage>
        <taxon>Eukaryota</taxon>
        <taxon>Viridiplantae</taxon>
        <taxon>Streptophyta</taxon>
        <taxon>Embryophyta</taxon>
        <taxon>Tracheophyta</taxon>
        <taxon>Spermatophyta</taxon>
        <taxon>Magnoliopsida</taxon>
        <taxon>eudicotyledons</taxon>
        <taxon>Gunneridae</taxon>
        <taxon>Pentapetalae</taxon>
        <taxon>asterids</taxon>
        <taxon>campanulids</taxon>
        <taxon>Asterales</taxon>
        <taxon>Asteraceae</taxon>
        <taxon>Asteroideae</taxon>
        <taxon>Anthemideae</taxon>
        <taxon>Anthemidinae</taxon>
        <taxon>Tanacetum</taxon>
    </lineage>
</organism>
<dbReference type="GO" id="GO:0008104">
    <property type="term" value="P:intracellular protein localization"/>
    <property type="evidence" value="ECO:0007669"/>
    <property type="project" value="TreeGrafter"/>
</dbReference>
<evidence type="ECO:0000256" key="3">
    <source>
        <dbReference type="ARBA" id="ARBA00022692"/>
    </source>
</evidence>
<comment type="caution">
    <text evidence="6">The sequence shown here is derived from an EMBL/GenBank/DDBJ whole genome shotgun (WGS) entry which is preliminary data.</text>
</comment>
<evidence type="ECO:0000256" key="4">
    <source>
        <dbReference type="ARBA" id="ARBA00022989"/>
    </source>
</evidence>